<evidence type="ECO:0000313" key="4">
    <source>
        <dbReference type="Proteomes" id="UP000324585"/>
    </source>
</evidence>
<name>A0A5J4Z6K2_PORPP</name>
<sequence length="129" mass="13666">MAGDAASCIFCCRMCGCQLFSDRDVTHGKSNGQTKDGVAACTSIFVTEAPAWFWTPENSSENAGKIVCPTAKCAKKLGHWSWSGLQCSCTAWIAPAFQFVRSHVDAKPSDPVTPVTNARGVGPTSTTGF</sequence>
<evidence type="ECO:0000256" key="2">
    <source>
        <dbReference type="SAM" id="MobiDB-lite"/>
    </source>
</evidence>
<evidence type="ECO:0000313" key="3">
    <source>
        <dbReference type="EMBL" id="KAA8498860.1"/>
    </source>
</evidence>
<dbReference type="Proteomes" id="UP000324585">
    <property type="component" value="Unassembled WGS sequence"/>
</dbReference>
<organism evidence="3 4">
    <name type="scientific">Porphyridium purpureum</name>
    <name type="common">Red alga</name>
    <name type="synonym">Porphyridium cruentum</name>
    <dbReference type="NCBI Taxonomy" id="35688"/>
    <lineage>
        <taxon>Eukaryota</taxon>
        <taxon>Rhodophyta</taxon>
        <taxon>Bangiophyceae</taxon>
        <taxon>Porphyridiales</taxon>
        <taxon>Porphyridiaceae</taxon>
        <taxon>Porphyridium</taxon>
    </lineage>
</organism>
<dbReference type="EMBL" id="VRMN01000001">
    <property type="protein sequence ID" value="KAA8498860.1"/>
    <property type="molecule type" value="Genomic_DNA"/>
</dbReference>
<proteinExistence type="inferred from homology"/>
<reference evidence="4" key="1">
    <citation type="journal article" date="2019" name="Nat. Commun.">
        <title>Expansion of phycobilisome linker gene families in mesophilic red algae.</title>
        <authorList>
            <person name="Lee J."/>
            <person name="Kim D."/>
            <person name="Bhattacharya D."/>
            <person name="Yoon H.S."/>
        </authorList>
    </citation>
    <scope>NUCLEOTIDE SEQUENCE [LARGE SCALE GENOMIC DNA]</scope>
    <source>
        <strain evidence="4">CCMP 1328</strain>
    </source>
</reference>
<dbReference type="PANTHER" id="PTHR45848">
    <property type="entry name" value="DUAL SPECIFICITY PROTEIN PHOSPHATASE 12 FAMILY MEMBER"/>
    <property type="match status" value="1"/>
</dbReference>
<dbReference type="OrthoDB" id="2017893at2759"/>
<gene>
    <name evidence="3" type="ORF">FVE85_6445</name>
</gene>
<feature type="region of interest" description="Disordered" evidence="2">
    <location>
        <begin position="110"/>
        <end position="129"/>
    </location>
</feature>
<dbReference type="OMA" id="CTAWIAP"/>
<accession>A0A5J4Z6K2</accession>
<comment type="similarity">
    <text evidence="1">Belongs to the protein-tyrosine phosphatase family. Non-receptor class dual specificity subfamily.</text>
</comment>
<protein>
    <submittedName>
        <fullName evidence="3">Putative dual specificity protein phosphatase</fullName>
    </submittedName>
</protein>
<dbReference type="AlphaFoldDB" id="A0A5J4Z6K2"/>
<comment type="caution">
    <text evidence="3">The sequence shown here is derived from an EMBL/GenBank/DDBJ whole genome shotgun (WGS) entry which is preliminary data.</text>
</comment>
<evidence type="ECO:0000256" key="1">
    <source>
        <dbReference type="ARBA" id="ARBA00008601"/>
    </source>
</evidence>
<keyword evidence="4" id="KW-1185">Reference proteome</keyword>